<protein>
    <submittedName>
        <fullName evidence="1">Alpha/beta hydrolase</fullName>
    </submittedName>
</protein>
<dbReference type="EMBL" id="JAEUXJ010000026">
    <property type="protein sequence ID" value="MBL6459089.1"/>
    <property type="molecule type" value="Genomic_DNA"/>
</dbReference>
<dbReference type="SUPFAM" id="SSF53474">
    <property type="entry name" value="alpha/beta-Hydrolases"/>
    <property type="match status" value="1"/>
</dbReference>
<reference evidence="1 2" key="1">
    <citation type="submission" date="2021-01" db="EMBL/GenBank/DDBJ databases">
        <title>Belnapia mucosa sp. nov. and Belnapia arida sp. nov., isolated from the Tabernas Desert (Almeria, Spain).</title>
        <authorList>
            <person name="Molina-Menor E."/>
            <person name="Vidal-Verdu A."/>
            <person name="Calonge A."/>
            <person name="Satari L."/>
            <person name="Pereto Magraner J."/>
            <person name="Porcar Miralles M."/>
        </authorList>
    </citation>
    <scope>NUCLEOTIDE SEQUENCE [LARGE SCALE GENOMIC DNA]</scope>
    <source>
        <strain evidence="1 2">T6</strain>
    </source>
</reference>
<evidence type="ECO:0000313" key="2">
    <source>
        <dbReference type="Proteomes" id="UP000606490"/>
    </source>
</evidence>
<keyword evidence="2" id="KW-1185">Reference proteome</keyword>
<proteinExistence type="predicted"/>
<evidence type="ECO:0000313" key="1">
    <source>
        <dbReference type="EMBL" id="MBL6459089.1"/>
    </source>
</evidence>
<dbReference type="GO" id="GO:0016787">
    <property type="term" value="F:hydrolase activity"/>
    <property type="evidence" value="ECO:0007669"/>
    <property type="project" value="UniProtKB-KW"/>
</dbReference>
<keyword evidence="1" id="KW-0378">Hydrolase</keyword>
<organism evidence="1 2">
    <name type="scientific">Belnapia mucosa</name>
    <dbReference type="NCBI Taxonomy" id="2804532"/>
    <lineage>
        <taxon>Bacteria</taxon>
        <taxon>Pseudomonadati</taxon>
        <taxon>Pseudomonadota</taxon>
        <taxon>Alphaproteobacteria</taxon>
        <taxon>Acetobacterales</taxon>
        <taxon>Roseomonadaceae</taxon>
        <taxon>Belnapia</taxon>
    </lineage>
</organism>
<dbReference type="Proteomes" id="UP000606490">
    <property type="component" value="Unassembled WGS sequence"/>
</dbReference>
<dbReference type="Gene3D" id="3.40.50.1820">
    <property type="entry name" value="alpha/beta hydrolase"/>
    <property type="match status" value="1"/>
</dbReference>
<dbReference type="RefSeq" id="WP_202828823.1">
    <property type="nucleotide sequence ID" value="NZ_JAEUXJ010000026.1"/>
</dbReference>
<accession>A0ABS1VBN7</accession>
<gene>
    <name evidence="1" type="ORF">JMJ55_27560</name>
</gene>
<comment type="caution">
    <text evidence="1">The sequence shown here is derived from an EMBL/GenBank/DDBJ whole genome shotgun (WGS) entry which is preliminary data.</text>
</comment>
<dbReference type="InterPro" id="IPR029058">
    <property type="entry name" value="AB_hydrolase_fold"/>
</dbReference>
<name>A0ABS1VBN7_9PROT</name>
<sequence length="215" mass="22255">MGAEPRGNIIPPLGLYGVLPAPEPRHGVVVFARGSDGSRLSPRNAFVAAATCQGGPGTLLFDLLPPEEAEDWRKVFDIPQLAKRLMNATGWLTSPASVSGAVPIGYFGGSTGAAAMLAAAALRPDRVCAVDSPGGRPDLAGLEVPSHTRAPTLLIVGSLDEEVLALNRSAAAQMPAAAEIRVVQGTGHQFEEPGTLGAVVVLARDRVMDRVGRLP</sequence>